<protein>
    <recommendedName>
        <fullName evidence="1">Protein kinase domain-containing protein</fullName>
    </recommendedName>
</protein>
<dbReference type="Proteomes" id="UP001595850">
    <property type="component" value="Unassembled WGS sequence"/>
</dbReference>
<evidence type="ECO:0000259" key="1">
    <source>
        <dbReference type="PROSITE" id="PS50011"/>
    </source>
</evidence>
<feature type="domain" description="Protein kinase" evidence="1">
    <location>
        <begin position="11"/>
        <end position="112"/>
    </location>
</feature>
<dbReference type="RefSeq" id="WP_377287905.1">
    <property type="nucleotide sequence ID" value="NZ_JBHSBM010000017.1"/>
</dbReference>
<evidence type="ECO:0000313" key="2">
    <source>
        <dbReference type="EMBL" id="MFC4059537.1"/>
    </source>
</evidence>
<dbReference type="InterPro" id="IPR000719">
    <property type="entry name" value="Prot_kinase_dom"/>
</dbReference>
<dbReference type="PROSITE" id="PS50011">
    <property type="entry name" value="PROTEIN_KINASE_DOM"/>
    <property type="match status" value="1"/>
</dbReference>
<sequence length="112" mass="12515">MDSRVIGGRYELDPLFRCRGGMGEVRFGVDKRLVRSVAVKSIRVDRLPDGKSGRELIQRFVRESRITARLEHPGVPAVHDCGTHGDQLYLVMQRVEGCPVSTLLDETEVPVA</sequence>
<keyword evidence="3" id="KW-1185">Reference proteome</keyword>
<proteinExistence type="predicted"/>
<dbReference type="SUPFAM" id="SSF56112">
    <property type="entry name" value="Protein kinase-like (PK-like)"/>
    <property type="match status" value="1"/>
</dbReference>
<reference evidence="3" key="1">
    <citation type="journal article" date="2019" name="Int. J. Syst. Evol. Microbiol.">
        <title>The Global Catalogue of Microorganisms (GCM) 10K type strain sequencing project: providing services to taxonomists for standard genome sequencing and annotation.</title>
        <authorList>
            <consortium name="The Broad Institute Genomics Platform"/>
            <consortium name="The Broad Institute Genome Sequencing Center for Infectious Disease"/>
            <person name="Wu L."/>
            <person name="Ma J."/>
        </authorList>
    </citation>
    <scope>NUCLEOTIDE SEQUENCE [LARGE SCALE GENOMIC DNA]</scope>
    <source>
        <strain evidence="3">TBRC 4489</strain>
    </source>
</reference>
<accession>A0ABV8I614</accession>
<organism evidence="2 3">
    <name type="scientific">Planomonospora corallina</name>
    <dbReference type="NCBI Taxonomy" id="1806052"/>
    <lineage>
        <taxon>Bacteria</taxon>
        <taxon>Bacillati</taxon>
        <taxon>Actinomycetota</taxon>
        <taxon>Actinomycetes</taxon>
        <taxon>Streptosporangiales</taxon>
        <taxon>Streptosporangiaceae</taxon>
        <taxon>Planomonospora</taxon>
    </lineage>
</organism>
<evidence type="ECO:0000313" key="3">
    <source>
        <dbReference type="Proteomes" id="UP001595850"/>
    </source>
</evidence>
<dbReference type="Gene3D" id="3.30.200.20">
    <property type="entry name" value="Phosphorylase Kinase, domain 1"/>
    <property type="match status" value="1"/>
</dbReference>
<name>A0ABV8I614_9ACTN</name>
<comment type="caution">
    <text evidence="2">The sequence shown here is derived from an EMBL/GenBank/DDBJ whole genome shotgun (WGS) entry which is preliminary data.</text>
</comment>
<dbReference type="EMBL" id="JBHSBM010000017">
    <property type="protein sequence ID" value="MFC4059537.1"/>
    <property type="molecule type" value="Genomic_DNA"/>
</dbReference>
<gene>
    <name evidence="2" type="ORF">ACFOWE_14630</name>
</gene>
<dbReference type="InterPro" id="IPR011009">
    <property type="entry name" value="Kinase-like_dom_sf"/>
</dbReference>